<organism evidence="5 6">
    <name type="scientific">Phaeocystidibacter marisrubri</name>
    <dbReference type="NCBI Taxonomy" id="1577780"/>
    <lineage>
        <taxon>Bacteria</taxon>
        <taxon>Pseudomonadati</taxon>
        <taxon>Bacteroidota</taxon>
        <taxon>Flavobacteriia</taxon>
        <taxon>Flavobacteriales</taxon>
        <taxon>Phaeocystidibacteraceae</taxon>
        <taxon>Phaeocystidibacter</taxon>
    </lineage>
</organism>
<keyword evidence="2 3" id="KW-0378">Hydrolase</keyword>
<dbReference type="Proteomes" id="UP000484164">
    <property type="component" value="Unassembled WGS sequence"/>
</dbReference>
<accession>A0A6L3ZIB5</accession>
<dbReference type="PRINTS" id="PR00502">
    <property type="entry name" value="NUDIXFAMILY"/>
</dbReference>
<dbReference type="Gene3D" id="3.90.79.10">
    <property type="entry name" value="Nucleoside Triphosphate Pyrophosphohydrolase"/>
    <property type="match status" value="1"/>
</dbReference>
<keyword evidence="6" id="KW-1185">Reference proteome</keyword>
<name>A0A6L3ZIB5_9FLAO</name>
<dbReference type="Pfam" id="PF00293">
    <property type="entry name" value="NUDIX"/>
    <property type="match status" value="1"/>
</dbReference>
<dbReference type="PANTHER" id="PTHR43046:SF14">
    <property type="entry name" value="MUTT_NUDIX FAMILY PROTEIN"/>
    <property type="match status" value="1"/>
</dbReference>
<dbReference type="InterPro" id="IPR000086">
    <property type="entry name" value="NUDIX_hydrolase_dom"/>
</dbReference>
<dbReference type="RefSeq" id="WP_151691934.1">
    <property type="nucleotide sequence ID" value="NZ_BMGX01000002.1"/>
</dbReference>
<dbReference type="PROSITE" id="PS00893">
    <property type="entry name" value="NUDIX_BOX"/>
    <property type="match status" value="1"/>
</dbReference>
<dbReference type="SUPFAM" id="SSF55811">
    <property type="entry name" value="Nudix"/>
    <property type="match status" value="1"/>
</dbReference>
<dbReference type="GO" id="GO:0016787">
    <property type="term" value="F:hydrolase activity"/>
    <property type="evidence" value="ECO:0007669"/>
    <property type="project" value="UniProtKB-KW"/>
</dbReference>
<dbReference type="PROSITE" id="PS51462">
    <property type="entry name" value="NUDIX"/>
    <property type="match status" value="1"/>
</dbReference>
<evidence type="ECO:0000259" key="4">
    <source>
        <dbReference type="PROSITE" id="PS51462"/>
    </source>
</evidence>
<evidence type="ECO:0000256" key="2">
    <source>
        <dbReference type="ARBA" id="ARBA00022801"/>
    </source>
</evidence>
<protein>
    <submittedName>
        <fullName evidence="5">NUDIX domain-containing protein</fullName>
    </submittedName>
</protein>
<dbReference type="OrthoDB" id="9810648at2"/>
<evidence type="ECO:0000313" key="5">
    <source>
        <dbReference type="EMBL" id="KAB2817363.1"/>
    </source>
</evidence>
<comment type="cofactor">
    <cofactor evidence="1">
        <name>Mg(2+)</name>
        <dbReference type="ChEBI" id="CHEBI:18420"/>
    </cofactor>
</comment>
<dbReference type="InterPro" id="IPR020084">
    <property type="entry name" value="NUDIX_hydrolase_CS"/>
</dbReference>
<proteinExistence type="inferred from homology"/>
<dbReference type="InterPro" id="IPR020476">
    <property type="entry name" value="Nudix_hydrolase"/>
</dbReference>
<evidence type="ECO:0000313" key="6">
    <source>
        <dbReference type="Proteomes" id="UP000484164"/>
    </source>
</evidence>
<dbReference type="EMBL" id="WBVQ01000001">
    <property type="protein sequence ID" value="KAB2817363.1"/>
    <property type="molecule type" value="Genomic_DNA"/>
</dbReference>
<evidence type="ECO:0000256" key="3">
    <source>
        <dbReference type="RuleBase" id="RU003476"/>
    </source>
</evidence>
<dbReference type="PANTHER" id="PTHR43046">
    <property type="entry name" value="GDP-MANNOSE MANNOSYL HYDROLASE"/>
    <property type="match status" value="1"/>
</dbReference>
<dbReference type="InterPro" id="IPR015797">
    <property type="entry name" value="NUDIX_hydrolase-like_dom_sf"/>
</dbReference>
<evidence type="ECO:0000256" key="1">
    <source>
        <dbReference type="ARBA" id="ARBA00001946"/>
    </source>
</evidence>
<reference evidence="5 6" key="1">
    <citation type="submission" date="2019-10" db="EMBL/GenBank/DDBJ databases">
        <title>Genome sequence of Phaeocystidibacter marisrubri JCM30614 (type strain).</title>
        <authorList>
            <person name="Bowman J.P."/>
        </authorList>
    </citation>
    <scope>NUCLEOTIDE SEQUENCE [LARGE SCALE GENOMIC DNA]</scope>
    <source>
        <strain evidence="5 6">JCM 30614</strain>
    </source>
</reference>
<dbReference type="AlphaFoldDB" id="A0A6L3ZIB5"/>
<comment type="caution">
    <text evidence="5">The sequence shown here is derived from an EMBL/GenBank/DDBJ whole genome shotgun (WGS) entry which is preliminary data.</text>
</comment>
<gene>
    <name evidence="5" type="ORF">F8C82_02925</name>
</gene>
<feature type="domain" description="Nudix hydrolase" evidence="4">
    <location>
        <begin position="5"/>
        <end position="143"/>
    </location>
</feature>
<comment type="similarity">
    <text evidence="3">Belongs to the Nudix hydrolase family.</text>
</comment>
<sequence>MSSTKYTLRVYGFLVKDDKVLISSEHFKGKHLFKFPGGGMEEGEGTKDALIREFDEELGLAVEVSQHVYTTDFYLNSFFDPAYQVMSIYYRVEAKESLSFETHPKGEIPKPGDSESFQWWEISDLNSEMFTFPTEAKAFEAFRTLFNY</sequence>